<dbReference type="KEGG" id="bbd:Belba_3186"/>
<protein>
    <recommendedName>
        <fullName evidence="4">Lipoprotein</fullName>
    </recommendedName>
</protein>
<evidence type="ECO:0008006" key="4">
    <source>
        <dbReference type="Google" id="ProtNLM"/>
    </source>
</evidence>
<accession>I3Z8Y0</accession>
<dbReference type="EMBL" id="CP003281">
    <property type="protein sequence ID" value="AFL85698.1"/>
    <property type="molecule type" value="Genomic_DNA"/>
</dbReference>
<evidence type="ECO:0000313" key="2">
    <source>
        <dbReference type="EMBL" id="AFL85698.1"/>
    </source>
</evidence>
<feature type="signal peptide" evidence="1">
    <location>
        <begin position="1"/>
        <end position="18"/>
    </location>
</feature>
<dbReference type="PROSITE" id="PS51257">
    <property type="entry name" value="PROKAR_LIPOPROTEIN"/>
    <property type="match status" value="1"/>
</dbReference>
<dbReference type="AlphaFoldDB" id="I3Z8Y0"/>
<sequence length="111" mass="12896">MKKLLILFFVVFSIYACSNDPFNITVEELEADLVRIRIENNTEKNYRNLTLIITYLDDSKEKIKVDTVSYKMHPTSSCEDCIFLEAKESTFIVQKVPVGTRTVEAKMYQTD</sequence>
<gene>
    <name evidence="2" type="ordered locus">Belba_3186</name>
</gene>
<feature type="chain" id="PRO_5003683626" description="Lipoprotein" evidence="1">
    <location>
        <begin position="19"/>
        <end position="111"/>
    </location>
</feature>
<keyword evidence="1" id="KW-0732">Signal</keyword>
<dbReference type="RefSeq" id="WP_014773638.1">
    <property type="nucleotide sequence ID" value="NC_018010.1"/>
</dbReference>
<organism evidence="2 3">
    <name type="scientific">Belliella baltica (strain DSM 15883 / CIP 108006 / LMG 21964 / BA134)</name>
    <dbReference type="NCBI Taxonomy" id="866536"/>
    <lineage>
        <taxon>Bacteria</taxon>
        <taxon>Pseudomonadati</taxon>
        <taxon>Bacteroidota</taxon>
        <taxon>Cytophagia</taxon>
        <taxon>Cytophagales</taxon>
        <taxon>Cyclobacteriaceae</taxon>
        <taxon>Belliella</taxon>
    </lineage>
</organism>
<keyword evidence="3" id="KW-1185">Reference proteome</keyword>
<dbReference type="Proteomes" id="UP000006050">
    <property type="component" value="Chromosome"/>
</dbReference>
<dbReference type="HOGENOM" id="CLU_2153393_0_0_10"/>
<evidence type="ECO:0000256" key="1">
    <source>
        <dbReference type="SAM" id="SignalP"/>
    </source>
</evidence>
<name>I3Z8Y0_BELBD</name>
<evidence type="ECO:0000313" key="3">
    <source>
        <dbReference type="Proteomes" id="UP000006050"/>
    </source>
</evidence>
<dbReference type="OrthoDB" id="9859687at2"/>
<proteinExistence type="predicted"/>
<reference evidence="3" key="1">
    <citation type="submission" date="2012-06" db="EMBL/GenBank/DDBJ databases">
        <title>The complete genome of Belliella baltica DSM 15883.</title>
        <authorList>
            <person name="Lucas S."/>
            <person name="Copeland A."/>
            <person name="Lapidus A."/>
            <person name="Goodwin L."/>
            <person name="Pitluck S."/>
            <person name="Peters L."/>
            <person name="Mikhailova N."/>
            <person name="Davenport K."/>
            <person name="Kyrpides N."/>
            <person name="Mavromatis K."/>
            <person name="Pagani I."/>
            <person name="Ivanova N."/>
            <person name="Ovchinnikova G."/>
            <person name="Zeytun A."/>
            <person name="Detter J.C."/>
            <person name="Han C."/>
            <person name="Land M."/>
            <person name="Hauser L."/>
            <person name="Markowitz V."/>
            <person name="Cheng J.-F."/>
            <person name="Hugenholtz P."/>
            <person name="Woyke T."/>
            <person name="Wu D."/>
            <person name="Tindall B."/>
            <person name="Pomrenke H."/>
            <person name="Brambilla E."/>
            <person name="Klenk H.-P."/>
            <person name="Eisen J.A."/>
        </authorList>
    </citation>
    <scope>NUCLEOTIDE SEQUENCE [LARGE SCALE GENOMIC DNA]</scope>
    <source>
        <strain evidence="3">DSM 15883 / CIP 108006 / LMG 21964 / BA134</strain>
    </source>
</reference>